<proteinExistence type="inferred from homology"/>
<dbReference type="GO" id="GO:0005938">
    <property type="term" value="C:cell cortex"/>
    <property type="evidence" value="ECO:0007669"/>
    <property type="project" value="TreeGrafter"/>
</dbReference>
<evidence type="ECO:0000313" key="3">
    <source>
        <dbReference type="EnsemblMetazoa" id="CLYHEMP012620.1"/>
    </source>
</evidence>
<dbReference type="InterPro" id="IPR005455">
    <property type="entry name" value="PFN_euk"/>
</dbReference>
<protein>
    <recommendedName>
        <fullName evidence="2">Profilin</fullName>
    </recommendedName>
</protein>
<evidence type="ECO:0000313" key="4">
    <source>
        <dbReference type="Proteomes" id="UP000594262"/>
    </source>
</evidence>
<dbReference type="PANTHER" id="PTHR11604:SF10">
    <property type="entry name" value="PROFILIN"/>
    <property type="match status" value="1"/>
</dbReference>
<dbReference type="InterPro" id="IPR036140">
    <property type="entry name" value="PFN_sf"/>
</dbReference>
<keyword evidence="4" id="KW-1185">Reference proteome</keyword>
<dbReference type="Pfam" id="PF00235">
    <property type="entry name" value="Profilin"/>
    <property type="match status" value="1"/>
</dbReference>
<dbReference type="SUPFAM" id="SSF55770">
    <property type="entry name" value="Profilin (actin-binding protein)"/>
    <property type="match status" value="1"/>
</dbReference>
<dbReference type="Gene3D" id="3.30.450.30">
    <property type="entry name" value="Dynein light chain 2a, cytoplasmic"/>
    <property type="match status" value="1"/>
</dbReference>
<dbReference type="OrthoDB" id="421374at2759"/>
<dbReference type="EnsemblMetazoa" id="CLYHEMT012620.1">
    <property type="protein sequence ID" value="CLYHEMP012620.1"/>
    <property type="gene ID" value="CLYHEMG012620"/>
</dbReference>
<comment type="similarity">
    <text evidence="1 2">Belongs to the profilin family.</text>
</comment>
<dbReference type="SMART" id="SM00392">
    <property type="entry name" value="PROF"/>
    <property type="match status" value="1"/>
</dbReference>
<reference evidence="3" key="1">
    <citation type="submission" date="2021-01" db="UniProtKB">
        <authorList>
            <consortium name="EnsemblMetazoa"/>
        </authorList>
    </citation>
    <scope>IDENTIFICATION</scope>
</reference>
<name>A0A7M5WN14_9CNID</name>
<evidence type="ECO:0000256" key="2">
    <source>
        <dbReference type="RuleBase" id="RU003909"/>
    </source>
</evidence>
<dbReference type="Proteomes" id="UP000594262">
    <property type="component" value="Unplaced"/>
</dbReference>
<dbReference type="PRINTS" id="PR00392">
    <property type="entry name" value="PROFILIN"/>
</dbReference>
<accession>A0A7M5WN14</accession>
<sequence length="150" mass="16706">FFLLQTLSNTLKKQNAMSWNQYIDNLIAQSSDNCDKACIIGFDGSQWTTKDHPSNLNLSAQEIATITRILKNRNDPTEFQSNGITVEGTKYTFLRQQENMILGKKKDHGAVTFQLADKCIVIGHTKEGSQQGNVNKGVSTVATYLKEAGY</sequence>
<evidence type="ECO:0000256" key="1">
    <source>
        <dbReference type="ARBA" id="ARBA00010058"/>
    </source>
</evidence>
<dbReference type="PANTHER" id="PTHR11604">
    <property type="entry name" value="PROFILIN"/>
    <property type="match status" value="1"/>
</dbReference>
<dbReference type="GO" id="GO:0003785">
    <property type="term" value="F:actin monomer binding"/>
    <property type="evidence" value="ECO:0007669"/>
    <property type="project" value="TreeGrafter"/>
</dbReference>
<dbReference type="AlphaFoldDB" id="A0A7M5WN14"/>
<keyword evidence="2" id="KW-0009">Actin-binding</keyword>
<dbReference type="InterPro" id="IPR048278">
    <property type="entry name" value="PFN"/>
</dbReference>
<organism evidence="3 4">
    <name type="scientific">Clytia hemisphaerica</name>
    <dbReference type="NCBI Taxonomy" id="252671"/>
    <lineage>
        <taxon>Eukaryota</taxon>
        <taxon>Metazoa</taxon>
        <taxon>Cnidaria</taxon>
        <taxon>Hydrozoa</taxon>
        <taxon>Hydroidolina</taxon>
        <taxon>Leptothecata</taxon>
        <taxon>Obeliida</taxon>
        <taxon>Clytiidae</taxon>
        <taxon>Clytia</taxon>
    </lineage>
</organism>
<dbReference type="CDD" id="cd00148">
    <property type="entry name" value="PROF"/>
    <property type="match status" value="1"/>
</dbReference>